<evidence type="ECO:0000313" key="1">
    <source>
        <dbReference type="EMBL" id="EEF23268.1"/>
    </source>
</evidence>
<protein>
    <submittedName>
        <fullName evidence="1">Uncharacterized protein</fullName>
    </submittedName>
</protein>
<dbReference type="Proteomes" id="UP000008311">
    <property type="component" value="Unassembled WGS sequence"/>
</dbReference>
<accession>B9TLJ6</accession>
<keyword evidence="2" id="KW-1185">Reference proteome</keyword>
<gene>
    <name evidence="1" type="ORF">RCOM_2026710</name>
</gene>
<dbReference type="EMBL" id="EQ986979">
    <property type="protein sequence ID" value="EEF23268.1"/>
    <property type="molecule type" value="Genomic_DNA"/>
</dbReference>
<evidence type="ECO:0000313" key="2">
    <source>
        <dbReference type="Proteomes" id="UP000008311"/>
    </source>
</evidence>
<organism evidence="1 2">
    <name type="scientific">Ricinus communis</name>
    <name type="common">Castor bean</name>
    <dbReference type="NCBI Taxonomy" id="3988"/>
    <lineage>
        <taxon>Eukaryota</taxon>
        <taxon>Viridiplantae</taxon>
        <taxon>Streptophyta</taxon>
        <taxon>Embryophyta</taxon>
        <taxon>Tracheophyta</taxon>
        <taxon>Spermatophyta</taxon>
        <taxon>Magnoliopsida</taxon>
        <taxon>eudicotyledons</taxon>
        <taxon>Gunneridae</taxon>
        <taxon>Pentapetalae</taxon>
        <taxon>rosids</taxon>
        <taxon>fabids</taxon>
        <taxon>Malpighiales</taxon>
        <taxon>Euphorbiaceae</taxon>
        <taxon>Acalyphoideae</taxon>
        <taxon>Acalypheae</taxon>
        <taxon>Ricinus</taxon>
    </lineage>
</organism>
<sequence>MVAEVRSGHNSRTETTDIIDLGTWQEALVEAVRSYTLDPAKERDAIAFVDVELNDHIRIYGLRLIRQPDGTMYIYAPQAGGRRTATFSKPMAARLTAMAVEALETAR</sequence>
<name>B9TLJ6_RICCO</name>
<proteinExistence type="predicted"/>
<dbReference type="InParanoid" id="B9TLJ6"/>
<dbReference type="AlphaFoldDB" id="B9TLJ6"/>
<reference evidence="2" key="1">
    <citation type="journal article" date="2010" name="Nat. Biotechnol.">
        <title>Draft genome sequence of the oilseed species Ricinus communis.</title>
        <authorList>
            <person name="Chan A.P."/>
            <person name="Crabtree J."/>
            <person name="Zhao Q."/>
            <person name="Lorenzi H."/>
            <person name="Orvis J."/>
            <person name="Puiu D."/>
            <person name="Melake-Berhan A."/>
            <person name="Jones K.M."/>
            <person name="Redman J."/>
            <person name="Chen G."/>
            <person name="Cahoon E.B."/>
            <person name="Gedil M."/>
            <person name="Stanke M."/>
            <person name="Haas B.J."/>
            <person name="Wortman J.R."/>
            <person name="Fraser-Liggett C.M."/>
            <person name="Ravel J."/>
            <person name="Rabinowicz P.D."/>
        </authorList>
    </citation>
    <scope>NUCLEOTIDE SEQUENCE [LARGE SCALE GENOMIC DNA]</scope>
    <source>
        <strain evidence="2">cv. Hale</strain>
    </source>
</reference>